<evidence type="ECO:0000256" key="4">
    <source>
        <dbReference type="ARBA" id="ARBA00022448"/>
    </source>
</evidence>
<dbReference type="InterPro" id="IPR028053">
    <property type="entry name" value="Membr_insert_YidC_N"/>
</dbReference>
<evidence type="ECO:0000256" key="5">
    <source>
        <dbReference type="ARBA" id="ARBA00022475"/>
    </source>
</evidence>
<evidence type="ECO:0000313" key="17">
    <source>
        <dbReference type="EMBL" id="PRD43271.1"/>
    </source>
</evidence>
<evidence type="ECO:0000256" key="6">
    <source>
        <dbReference type="ARBA" id="ARBA00022692"/>
    </source>
</evidence>
<dbReference type="PANTHER" id="PTHR12428">
    <property type="entry name" value="OXA1"/>
    <property type="match status" value="1"/>
</dbReference>
<dbReference type="Pfam" id="PF02096">
    <property type="entry name" value="60KD_IMP"/>
    <property type="match status" value="1"/>
</dbReference>
<evidence type="ECO:0000256" key="14">
    <source>
        <dbReference type="SAM" id="MobiDB-lite"/>
    </source>
</evidence>
<dbReference type="InterPro" id="IPR028055">
    <property type="entry name" value="YidC/Oxa/ALB_C"/>
</dbReference>
<dbReference type="Pfam" id="PF14849">
    <property type="entry name" value="YidC_periplas"/>
    <property type="match status" value="1"/>
</dbReference>
<evidence type="ECO:0000256" key="13">
    <source>
        <dbReference type="HAMAP-Rule" id="MF_01810"/>
    </source>
</evidence>
<dbReference type="InterPro" id="IPR047196">
    <property type="entry name" value="YidC_ALB_C"/>
</dbReference>
<feature type="transmembrane region" description="Helical" evidence="13">
    <location>
        <begin position="408"/>
        <end position="427"/>
    </location>
</feature>
<comment type="caution">
    <text evidence="17">The sequence shown here is derived from an EMBL/GenBank/DDBJ whole genome shotgun (WGS) entry which is preliminary data.</text>
</comment>
<feature type="domain" description="Membrane insertase YidC N-terminal" evidence="16">
    <location>
        <begin position="116"/>
        <end position="396"/>
    </location>
</feature>
<accession>A0A2S9IRW3</accession>
<keyword evidence="18" id="KW-1185">Reference proteome</keyword>
<evidence type="ECO:0000256" key="3">
    <source>
        <dbReference type="ARBA" id="ARBA00015325"/>
    </source>
</evidence>
<evidence type="ECO:0000259" key="16">
    <source>
        <dbReference type="Pfam" id="PF14849"/>
    </source>
</evidence>
<dbReference type="Gene3D" id="2.70.98.90">
    <property type="match status" value="1"/>
</dbReference>
<evidence type="ECO:0000313" key="18">
    <source>
        <dbReference type="Proteomes" id="UP000239434"/>
    </source>
</evidence>
<dbReference type="NCBIfam" id="TIGR03592">
    <property type="entry name" value="yidC_oxa1_cterm"/>
    <property type="match status" value="1"/>
</dbReference>
<keyword evidence="9 13" id="KW-0472">Membrane</keyword>
<dbReference type="InterPro" id="IPR019998">
    <property type="entry name" value="Membr_insert_YidC"/>
</dbReference>
<dbReference type="GO" id="GO:0032977">
    <property type="term" value="F:membrane insertase activity"/>
    <property type="evidence" value="ECO:0007669"/>
    <property type="project" value="InterPro"/>
</dbReference>
<comment type="function">
    <text evidence="13">Required for the insertion and/or proper folding and/or complex formation of integral membrane proteins into the membrane. Involved in integration of membrane proteins that insert both dependently and independently of the Sec translocase complex, as well as at least some lipoproteins. Aids folding of multispanning membrane proteins.</text>
</comment>
<comment type="similarity">
    <text evidence="2 13">Belongs to the OXA1/ALB3/YidC family. Type 1 subfamily.</text>
</comment>
<dbReference type="RefSeq" id="WP_105742016.1">
    <property type="nucleotide sequence ID" value="NZ_PVBR01000007.1"/>
</dbReference>
<feature type="transmembrane region" description="Helical" evidence="13">
    <location>
        <begin position="564"/>
        <end position="591"/>
    </location>
</feature>
<dbReference type="AlphaFoldDB" id="A0A2S9IRW3"/>
<keyword evidence="10 13" id="KW-0143">Chaperone</keyword>
<keyword evidence="8 13" id="KW-1133">Transmembrane helix</keyword>
<proteinExistence type="inferred from homology"/>
<feature type="region of interest" description="Disordered" evidence="14">
    <location>
        <begin position="36"/>
        <end position="101"/>
    </location>
</feature>
<dbReference type="HAMAP" id="MF_01810">
    <property type="entry name" value="YidC_type1"/>
    <property type="match status" value="1"/>
</dbReference>
<evidence type="ECO:0000256" key="10">
    <source>
        <dbReference type="ARBA" id="ARBA00023186"/>
    </source>
</evidence>
<dbReference type="CDD" id="cd19961">
    <property type="entry name" value="EcYidC-like_peri"/>
    <property type="match status" value="1"/>
</dbReference>
<dbReference type="Proteomes" id="UP000239434">
    <property type="component" value="Unassembled WGS sequence"/>
</dbReference>
<sequence>MENNRNFFITIALSILILTLWQVFYMNPKVEAQKEQARIEAQRQGQSQQQTQAPAGQGQATGQATGQSQTAPSGEGHADNIPSPGTTGQDGIPGQTAASPANGTLTREAALAQSGRIKIDTPSLRGSINLTGARLDDLYLKDYHETVDDSSPSIELLAPSQLKQGYFVELGFTGNAQTGAVPGPSTVWTVEGNDTLTPSTPVTLTYTNEKGLTFKRVISVDNDYMFKVDDTVTNTTGAPISLASYGRVTRFSPPEHPSATYVLHEGLIGVIGDDGLQEIKYSTIEDDKEIAPPKSTGGWLGITDKYWAATLIPPQNETYQARFSYFTDNRTRFQSDFLADPVTIAPGQSTTIENHIFAGAKEVAKINAYEKDLGIRQFELLIDWGWFYFITKPMFYVIDWLYKFSGNFGVAILLVTVLLKGLFFPLANKSYASMARMKMVQPKMLEIREKFADDKVKQQQAMMELYKTEKINPLAGCWPVLVQIPVFFALYKVLYVTIEMRHAPFFGWIHDLAAPDPTSLFNLFGLLPYAVPPFLMIGVWPIIMGITMFLQMRMNPTPPDPTQAMIFTWMPIIFTFMLATFPAGLVIYWAWNNTLSIIQQGVIMKRQGAKVELWDNLRGLFKSKPKPAK</sequence>
<keyword evidence="5 13" id="KW-1003">Cell membrane</keyword>
<comment type="subcellular location">
    <subcellularLocation>
        <location evidence="1">Cell inner membrane</location>
        <topology evidence="1">Multi-pass membrane protein</topology>
    </subcellularLocation>
    <subcellularLocation>
        <location evidence="13">Cell membrane</location>
        <topology evidence="13">Multi-pass membrane protein</topology>
    </subcellularLocation>
</comment>
<dbReference type="EMBL" id="PVBR01000007">
    <property type="protein sequence ID" value="PRD43271.1"/>
    <property type="molecule type" value="Genomic_DNA"/>
</dbReference>
<feature type="domain" description="Membrane insertase YidC/Oxa/ALB C-terminal" evidence="15">
    <location>
        <begin position="408"/>
        <end position="605"/>
    </location>
</feature>
<keyword evidence="4 13" id="KW-0813">Transport</keyword>
<feature type="transmembrane region" description="Helical" evidence="13">
    <location>
        <begin position="471"/>
        <end position="491"/>
    </location>
</feature>
<organism evidence="17 18">
    <name type="scientific">Phyllobacterium phragmitis</name>
    <dbReference type="NCBI Taxonomy" id="2670329"/>
    <lineage>
        <taxon>Bacteria</taxon>
        <taxon>Pseudomonadati</taxon>
        <taxon>Pseudomonadota</taxon>
        <taxon>Alphaproteobacteria</taxon>
        <taxon>Hyphomicrobiales</taxon>
        <taxon>Phyllobacteriaceae</taxon>
        <taxon>Phyllobacterium</taxon>
    </lineage>
</organism>
<dbReference type="GO" id="GO:0015031">
    <property type="term" value="P:protein transport"/>
    <property type="evidence" value="ECO:0007669"/>
    <property type="project" value="UniProtKB-KW"/>
</dbReference>
<evidence type="ECO:0000256" key="12">
    <source>
        <dbReference type="ARBA" id="ARBA00033342"/>
    </source>
</evidence>
<comment type="subunit">
    <text evidence="13">Interacts with the Sec translocase complex via SecD. Specifically interacts with transmembrane segments of nascent integral membrane proteins during membrane integration.</text>
</comment>
<dbReference type="PANTHER" id="PTHR12428:SF65">
    <property type="entry name" value="CYTOCHROME C OXIDASE ASSEMBLY PROTEIN COX18, MITOCHONDRIAL"/>
    <property type="match status" value="1"/>
</dbReference>
<evidence type="ECO:0000256" key="8">
    <source>
        <dbReference type="ARBA" id="ARBA00022989"/>
    </source>
</evidence>
<dbReference type="NCBIfam" id="TIGR03593">
    <property type="entry name" value="yidC_nterm"/>
    <property type="match status" value="1"/>
</dbReference>
<name>A0A2S9IRW3_9HYPH</name>
<evidence type="ECO:0000259" key="15">
    <source>
        <dbReference type="Pfam" id="PF02096"/>
    </source>
</evidence>
<feature type="transmembrane region" description="Helical" evidence="13">
    <location>
        <begin position="529"/>
        <end position="552"/>
    </location>
</feature>
<feature type="transmembrane region" description="Helical" evidence="13">
    <location>
        <begin position="6"/>
        <end position="25"/>
    </location>
</feature>
<keyword evidence="7 13" id="KW-0653">Protein transport</keyword>
<dbReference type="PRINTS" id="PR01900">
    <property type="entry name" value="YIDCPROTEIN"/>
</dbReference>
<dbReference type="PRINTS" id="PR00701">
    <property type="entry name" value="60KDINNERMP"/>
</dbReference>
<dbReference type="CDD" id="cd20070">
    <property type="entry name" value="5TM_YidC_Alb3"/>
    <property type="match status" value="1"/>
</dbReference>
<dbReference type="InterPro" id="IPR001708">
    <property type="entry name" value="YidC/ALB3/OXA1/COX18"/>
</dbReference>
<reference evidence="17 18" key="1">
    <citation type="submission" date="2018-02" db="EMBL/GenBank/DDBJ databases">
        <title>The draft genome of Phyllobacterium sp. 1N-3.</title>
        <authorList>
            <person name="Liu L."/>
            <person name="Li L."/>
            <person name="Zhang X."/>
            <person name="Wang T."/>
            <person name="Liang L."/>
        </authorList>
    </citation>
    <scope>NUCLEOTIDE SEQUENCE [LARGE SCALE GENOMIC DNA]</scope>
    <source>
        <strain evidence="17 18">1N-3</strain>
    </source>
</reference>
<dbReference type="NCBIfam" id="NF002353">
    <property type="entry name" value="PRK01318.1-4"/>
    <property type="match status" value="1"/>
</dbReference>
<protein>
    <recommendedName>
        <fullName evidence="3 13">Membrane protein insertase YidC</fullName>
    </recommendedName>
    <alternativeName>
        <fullName evidence="12 13">Foldase YidC</fullName>
    </alternativeName>
    <alternativeName>
        <fullName evidence="11 13">Membrane integrase YidC</fullName>
    </alternativeName>
    <alternativeName>
        <fullName evidence="13">Membrane protein YidC</fullName>
    </alternativeName>
</protein>
<dbReference type="InterPro" id="IPR038221">
    <property type="entry name" value="YidC_periplasmic_sf"/>
</dbReference>
<evidence type="ECO:0000256" key="9">
    <source>
        <dbReference type="ARBA" id="ARBA00023136"/>
    </source>
</evidence>
<dbReference type="GO" id="GO:0005886">
    <property type="term" value="C:plasma membrane"/>
    <property type="evidence" value="ECO:0007669"/>
    <property type="project" value="UniProtKB-SubCell"/>
</dbReference>
<evidence type="ECO:0000256" key="1">
    <source>
        <dbReference type="ARBA" id="ARBA00004429"/>
    </source>
</evidence>
<evidence type="ECO:0000256" key="7">
    <source>
        <dbReference type="ARBA" id="ARBA00022927"/>
    </source>
</evidence>
<evidence type="ECO:0000256" key="2">
    <source>
        <dbReference type="ARBA" id="ARBA00010527"/>
    </source>
</evidence>
<evidence type="ECO:0000256" key="11">
    <source>
        <dbReference type="ARBA" id="ARBA00033245"/>
    </source>
</evidence>
<keyword evidence="6 13" id="KW-0812">Transmembrane</keyword>
<feature type="compositionally biased region" description="Low complexity" evidence="14">
    <location>
        <begin position="44"/>
        <end position="72"/>
    </location>
</feature>
<dbReference type="GO" id="GO:0051205">
    <property type="term" value="P:protein insertion into membrane"/>
    <property type="evidence" value="ECO:0007669"/>
    <property type="project" value="TreeGrafter"/>
</dbReference>
<gene>
    <name evidence="13" type="primary">yidC</name>
    <name evidence="17" type="ORF">C5748_11125</name>
</gene>